<feature type="domain" description="VOC" evidence="1">
    <location>
        <begin position="6"/>
        <end position="123"/>
    </location>
</feature>
<dbReference type="InterPro" id="IPR050383">
    <property type="entry name" value="GlyoxalaseI/FosfomycinResist"/>
</dbReference>
<dbReference type="InterPro" id="IPR037523">
    <property type="entry name" value="VOC_core"/>
</dbReference>
<dbReference type="Gene3D" id="3.10.180.10">
    <property type="entry name" value="2,3-Dihydroxybiphenyl 1,2-Dioxygenase, domain 1"/>
    <property type="match status" value="1"/>
</dbReference>
<keyword evidence="2" id="KW-0223">Dioxygenase</keyword>
<reference evidence="2 3" key="1">
    <citation type="submission" date="2019-03" db="EMBL/GenBank/DDBJ databases">
        <title>Genomic Encyclopedia of Type Strains, Phase IV (KMG-IV): sequencing the most valuable type-strain genomes for metagenomic binning, comparative biology and taxonomic classification.</title>
        <authorList>
            <person name="Goeker M."/>
        </authorList>
    </citation>
    <scope>NUCLEOTIDE SEQUENCE [LARGE SCALE GENOMIC DNA]</scope>
    <source>
        <strain evidence="2 3">DSM 100309</strain>
    </source>
</reference>
<dbReference type="PROSITE" id="PS51819">
    <property type="entry name" value="VOC"/>
    <property type="match status" value="1"/>
</dbReference>
<keyword evidence="3" id="KW-1185">Reference proteome</keyword>
<keyword evidence="2" id="KW-0456">Lyase</keyword>
<keyword evidence="2" id="KW-0560">Oxidoreductase</keyword>
<name>A0A4R3YCG9_9PROT</name>
<dbReference type="InterPro" id="IPR029068">
    <property type="entry name" value="Glyas_Bleomycin-R_OHBP_Dase"/>
</dbReference>
<dbReference type="CDD" id="cd07245">
    <property type="entry name" value="VOC_like"/>
    <property type="match status" value="1"/>
</dbReference>
<dbReference type="GO" id="GO:0016829">
    <property type="term" value="F:lyase activity"/>
    <property type="evidence" value="ECO:0007669"/>
    <property type="project" value="UniProtKB-KW"/>
</dbReference>
<evidence type="ECO:0000313" key="2">
    <source>
        <dbReference type="EMBL" id="TCV90145.1"/>
    </source>
</evidence>
<accession>A0A4R3YCG9</accession>
<dbReference type="RefSeq" id="WP_124947879.1">
    <property type="nucleotide sequence ID" value="NZ_BHVT01000073.1"/>
</dbReference>
<comment type="caution">
    <text evidence="2">The sequence shown here is derived from an EMBL/GenBank/DDBJ whole genome shotgun (WGS) entry which is preliminary data.</text>
</comment>
<evidence type="ECO:0000313" key="3">
    <source>
        <dbReference type="Proteomes" id="UP000295367"/>
    </source>
</evidence>
<dbReference type="EMBL" id="SMCO01000001">
    <property type="protein sequence ID" value="TCV90145.1"/>
    <property type="molecule type" value="Genomic_DNA"/>
</dbReference>
<proteinExistence type="predicted"/>
<dbReference type="OrthoDB" id="8562712at2"/>
<dbReference type="Proteomes" id="UP000295367">
    <property type="component" value="Unassembled WGS sequence"/>
</dbReference>
<sequence>MSNIAKFLHSSLLVSDLNKAKGFYEDVLGLVPSQLRPEMRFDGVWYEIGAQQIHLLVLPNPDKDAVRPEHGGNDRHIALGVMDIAVLQKMLEEASIPFTLSKSGRSALFCRDPDGNALEFVEV</sequence>
<dbReference type="PANTHER" id="PTHR21366:SF22">
    <property type="entry name" value="VOC DOMAIN-CONTAINING PROTEIN"/>
    <property type="match status" value="1"/>
</dbReference>
<dbReference type="SUPFAM" id="SSF54593">
    <property type="entry name" value="Glyoxalase/Bleomycin resistance protein/Dihydroxybiphenyl dioxygenase"/>
    <property type="match status" value="1"/>
</dbReference>
<dbReference type="PANTHER" id="PTHR21366">
    <property type="entry name" value="GLYOXALASE FAMILY PROTEIN"/>
    <property type="match status" value="1"/>
</dbReference>
<gene>
    <name evidence="2" type="ORF">EDC63_101112</name>
</gene>
<dbReference type="Pfam" id="PF00903">
    <property type="entry name" value="Glyoxalase"/>
    <property type="match status" value="1"/>
</dbReference>
<dbReference type="InterPro" id="IPR004360">
    <property type="entry name" value="Glyas_Fos-R_dOase_dom"/>
</dbReference>
<dbReference type="AlphaFoldDB" id="A0A4R3YCG9"/>
<dbReference type="GO" id="GO:0051213">
    <property type="term" value="F:dioxygenase activity"/>
    <property type="evidence" value="ECO:0007669"/>
    <property type="project" value="UniProtKB-KW"/>
</dbReference>
<organism evidence="2 3">
    <name type="scientific">Sulfurirhabdus autotrophica</name>
    <dbReference type="NCBI Taxonomy" id="1706046"/>
    <lineage>
        <taxon>Bacteria</taxon>
        <taxon>Pseudomonadati</taxon>
        <taxon>Pseudomonadota</taxon>
        <taxon>Betaproteobacteria</taxon>
        <taxon>Nitrosomonadales</taxon>
        <taxon>Sulfuricellaceae</taxon>
        <taxon>Sulfurirhabdus</taxon>
    </lineage>
</organism>
<evidence type="ECO:0000259" key="1">
    <source>
        <dbReference type="PROSITE" id="PS51819"/>
    </source>
</evidence>
<protein>
    <submittedName>
        <fullName evidence="2">Catechol 2,3-dioxygenase-like lactoylglutathione lyase family enzyme</fullName>
    </submittedName>
</protein>